<name>A0ABR2MU20_9ASPA</name>
<dbReference type="EMBL" id="JBBWWR010000005">
    <property type="protein sequence ID" value="KAK8966428.1"/>
    <property type="molecule type" value="Genomic_DNA"/>
</dbReference>
<evidence type="ECO:0000313" key="2">
    <source>
        <dbReference type="Proteomes" id="UP001412067"/>
    </source>
</evidence>
<protein>
    <submittedName>
        <fullName evidence="1">Uncharacterized protein</fullName>
    </submittedName>
</protein>
<organism evidence="1 2">
    <name type="scientific">Platanthera guangdongensis</name>
    <dbReference type="NCBI Taxonomy" id="2320717"/>
    <lineage>
        <taxon>Eukaryota</taxon>
        <taxon>Viridiplantae</taxon>
        <taxon>Streptophyta</taxon>
        <taxon>Embryophyta</taxon>
        <taxon>Tracheophyta</taxon>
        <taxon>Spermatophyta</taxon>
        <taxon>Magnoliopsida</taxon>
        <taxon>Liliopsida</taxon>
        <taxon>Asparagales</taxon>
        <taxon>Orchidaceae</taxon>
        <taxon>Orchidoideae</taxon>
        <taxon>Orchideae</taxon>
        <taxon>Orchidinae</taxon>
        <taxon>Platanthera</taxon>
    </lineage>
</organism>
<keyword evidence="2" id="KW-1185">Reference proteome</keyword>
<accession>A0ABR2MU20</accession>
<sequence length="70" mass="7604">MEHTLAGELVSAEDCELVVDGELGLKSTRVARYVISAISPSKMDPLTGFGKTYEILCKTFRGEAKAQLEV</sequence>
<evidence type="ECO:0000313" key="1">
    <source>
        <dbReference type="EMBL" id="KAK8966428.1"/>
    </source>
</evidence>
<proteinExistence type="predicted"/>
<gene>
    <name evidence="1" type="ORF">KSP40_PGU021450</name>
</gene>
<reference evidence="1 2" key="1">
    <citation type="journal article" date="2022" name="Nat. Plants">
        <title>Genomes of leafy and leafless Platanthera orchids illuminate the evolution of mycoheterotrophy.</title>
        <authorList>
            <person name="Li M.H."/>
            <person name="Liu K.W."/>
            <person name="Li Z."/>
            <person name="Lu H.C."/>
            <person name="Ye Q.L."/>
            <person name="Zhang D."/>
            <person name="Wang J.Y."/>
            <person name="Li Y.F."/>
            <person name="Zhong Z.M."/>
            <person name="Liu X."/>
            <person name="Yu X."/>
            <person name="Liu D.K."/>
            <person name="Tu X.D."/>
            <person name="Liu B."/>
            <person name="Hao Y."/>
            <person name="Liao X.Y."/>
            <person name="Jiang Y.T."/>
            <person name="Sun W.H."/>
            <person name="Chen J."/>
            <person name="Chen Y.Q."/>
            <person name="Ai Y."/>
            <person name="Zhai J.W."/>
            <person name="Wu S.S."/>
            <person name="Zhou Z."/>
            <person name="Hsiao Y.Y."/>
            <person name="Wu W.L."/>
            <person name="Chen Y.Y."/>
            <person name="Lin Y.F."/>
            <person name="Hsu J.L."/>
            <person name="Li C.Y."/>
            <person name="Wang Z.W."/>
            <person name="Zhao X."/>
            <person name="Zhong W.Y."/>
            <person name="Ma X.K."/>
            <person name="Ma L."/>
            <person name="Huang J."/>
            <person name="Chen G.Z."/>
            <person name="Huang M.Z."/>
            <person name="Huang L."/>
            <person name="Peng D.H."/>
            <person name="Luo Y.B."/>
            <person name="Zou S.Q."/>
            <person name="Chen S.P."/>
            <person name="Lan S."/>
            <person name="Tsai W.C."/>
            <person name="Van de Peer Y."/>
            <person name="Liu Z.J."/>
        </authorList>
    </citation>
    <scope>NUCLEOTIDE SEQUENCE [LARGE SCALE GENOMIC DNA]</scope>
    <source>
        <strain evidence="1">Lor288</strain>
    </source>
</reference>
<dbReference type="Proteomes" id="UP001412067">
    <property type="component" value="Unassembled WGS sequence"/>
</dbReference>
<comment type="caution">
    <text evidence="1">The sequence shown here is derived from an EMBL/GenBank/DDBJ whole genome shotgun (WGS) entry which is preliminary data.</text>
</comment>